<evidence type="ECO:0000256" key="4">
    <source>
        <dbReference type="ARBA" id="ARBA00023004"/>
    </source>
</evidence>
<dbReference type="GO" id="GO:0009098">
    <property type="term" value="P:L-leucine biosynthetic process"/>
    <property type="evidence" value="ECO:0007669"/>
    <property type="project" value="InterPro"/>
</dbReference>
<dbReference type="InterPro" id="IPR036008">
    <property type="entry name" value="Aconitase_4Fe-4S_dom"/>
</dbReference>
<comment type="subunit">
    <text evidence="1">Heterodimer of LeuC and LeuD.</text>
</comment>
<evidence type="ECO:0000256" key="5">
    <source>
        <dbReference type="ARBA" id="ARBA00023014"/>
    </source>
</evidence>
<keyword evidence="4" id="KW-0408">Iron</keyword>
<dbReference type="SUPFAM" id="SSF53732">
    <property type="entry name" value="Aconitase iron-sulfur domain"/>
    <property type="match status" value="1"/>
</dbReference>
<comment type="caution">
    <text evidence="8">The sequence shown here is derived from an EMBL/GenBank/DDBJ whole genome shotgun (WGS) entry which is preliminary data.</text>
</comment>
<dbReference type="PRINTS" id="PR00415">
    <property type="entry name" value="ACONITASE"/>
</dbReference>
<dbReference type="AlphaFoldDB" id="A0A4U1B1X3"/>
<evidence type="ECO:0000313" key="8">
    <source>
        <dbReference type="EMBL" id="TKB43270.1"/>
    </source>
</evidence>
<keyword evidence="5" id="KW-0411">Iron-sulfur</keyword>
<gene>
    <name evidence="8" type="ORF">E8M12_15520</name>
</gene>
<dbReference type="InterPro" id="IPR050067">
    <property type="entry name" value="IPM_dehydratase_rel_enz"/>
</dbReference>
<dbReference type="EMBL" id="SWDB01000040">
    <property type="protein sequence ID" value="TKB43270.1"/>
    <property type="molecule type" value="Genomic_DNA"/>
</dbReference>
<keyword evidence="3" id="KW-0479">Metal-binding</keyword>
<proteinExistence type="predicted"/>
<dbReference type="InterPro" id="IPR015931">
    <property type="entry name" value="Acnase/IPM_dHydase_lsu_aba_1/3"/>
</dbReference>
<protein>
    <submittedName>
        <fullName evidence="8">3-isopropylmalate dehydratase large subunit</fullName>
    </submittedName>
</protein>
<dbReference type="NCBIfam" id="NF001614">
    <property type="entry name" value="PRK00402.1"/>
    <property type="match status" value="1"/>
</dbReference>
<dbReference type="PANTHER" id="PTHR43822:SF2">
    <property type="entry name" value="HOMOACONITASE, MITOCHONDRIAL"/>
    <property type="match status" value="1"/>
</dbReference>
<evidence type="ECO:0000256" key="1">
    <source>
        <dbReference type="ARBA" id="ARBA00011271"/>
    </source>
</evidence>
<dbReference type="OrthoDB" id="9802769at2"/>
<keyword evidence="2" id="KW-0004">4Fe-4S</keyword>
<dbReference type="RefSeq" id="WP_136737181.1">
    <property type="nucleotide sequence ID" value="NZ_SWDB01000040.1"/>
</dbReference>
<dbReference type="GO" id="GO:0051539">
    <property type="term" value="F:4 iron, 4 sulfur cluster binding"/>
    <property type="evidence" value="ECO:0007669"/>
    <property type="project" value="UniProtKB-KW"/>
</dbReference>
<organism evidence="8 9">
    <name type="scientific">Thalassotalea mangrovi</name>
    <dbReference type="NCBI Taxonomy" id="2572245"/>
    <lineage>
        <taxon>Bacteria</taxon>
        <taxon>Pseudomonadati</taxon>
        <taxon>Pseudomonadota</taxon>
        <taxon>Gammaproteobacteria</taxon>
        <taxon>Alteromonadales</taxon>
        <taxon>Colwelliaceae</taxon>
        <taxon>Thalassotalea</taxon>
    </lineage>
</organism>
<dbReference type="NCBIfam" id="TIGR01343">
    <property type="entry name" value="hacA_fam"/>
    <property type="match status" value="1"/>
</dbReference>
<sequence>MAENKGNFESSNKTQIDRPQTLAQKIIANASGKKYVTPGEIVTCQLDLVLMHDSSGPRRVKSRLEELGATIFDPQKVVLVSDHFVPATDPESAEILALTRRWADENQIAHFYDMQGICHVMLPQQGHLKPGMFLVGGDSHSPTGGAFGTFMVGIGATEMTGVLATGEIWIKVPETIRVNWDGELPKGCSAKDIMLFLCKKLGMNNNYKVIEYAGSTIANMSMYERMVLCNMSAELGAKTGIIAADEKTLTWIKDTGQDVAKDALNWQSDEDANYARVYHFDANELIPQVAAPHSPENTHPANSFEQVTIHQAYIGACTGAKLSDLHMAAEILKGKKVAPGTRLLIAPASAKTTEWAAKDGTLSILTEAGAIILPTGCGACAGMGAGAIANGENCISSTSRNFKGRMGSPDSNVYLGSPYTVAASAIAGVIADPRDYL</sequence>
<reference evidence="8 9" key="1">
    <citation type="submission" date="2019-04" db="EMBL/GenBank/DDBJ databases">
        <title>Thalassotalea guangxiensis sp. nov., isolated from sediment of the coastal wetland.</title>
        <authorList>
            <person name="Zheng S."/>
            <person name="Zhang D."/>
        </authorList>
    </citation>
    <scope>NUCLEOTIDE SEQUENCE [LARGE SCALE GENOMIC DNA]</scope>
    <source>
        <strain evidence="8 9">ZS-4</strain>
    </source>
</reference>
<accession>A0A4U1B1X3</accession>
<dbReference type="Gene3D" id="3.30.499.10">
    <property type="entry name" value="Aconitase, domain 3"/>
    <property type="match status" value="2"/>
</dbReference>
<evidence type="ECO:0000313" key="9">
    <source>
        <dbReference type="Proteomes" id="UP000307999"/>
    </source>
</evidence>
<dbReference type="InterPro" id="IPR011826">
    <property type="entry name" value="HAcnase/IPMdehydase_lsu_prok"/>
</dbReference>
<name>A0A4U1B1X3_9GAMM</name>
<evidence type="ECO:0000256" key="2">
    <source>
        <dbReference type="ARBA" id="ARBA00022485"/>
    </source>
</evidence>
<dbReference type="PANTHER" id="PTHR43822">
    <property type="entry name" value="HOMOACONITASE, MITOCHONDRIAL-RELATED"/>
    <property type="match status" value="1"/>
</dbReference>
<dbReference type="GO" id="GO:0046872">
    <property type="term" value="F:metal ion binding"/>
    <property type="evidence" value="ECO:0007669"/>
    <property type="project" value="UniProtKB-KW"/>
</dbReference>
<dbReference type="InterPro" id="IPR006251">
    <property type="entry name" value="Homoacnase/IPMdehydase_lsu"/>
</dbReference>
<evidence type="ECO:0000256" key="6">
    <source>
        <dbReference type="ARBA" id="ARBA00023239"/>
    </source>
</evidence>
<dbReference type="Pfam" id="PF00330">
    <property type="entry name" value="Aconitase"/>
    <property type="match status" value="1"/>
</dbReference>
<keyword evidence="9" id="KW-1185">Reference proteome</keyword>
<keyword evidence="6" id="KW-0456">Lyase</keyword>
<dbReference type="InterPro" id="IPR001030">
    <property type="entry name" value="Acoase/IPM_deHydtase_lsu_aba"/>
</dbReference>
<feature type="domain" description="Aconitase/3-isopropylmalate dehydratase large subunit alpha/beta/alpha" evidence="7">
    <location>
        <begin position="39"/>
        <end position="303"/>
    </location>
</feature>
<evidence type="ECO:0000256" key="3">
    <source>
        <dbReference type="ARBA" id="ARBA00022723"/>
    </source>
</evidence>
<dbReference type="NCBIfam" id="TIGR02086">
    <property type="entry name" value="IPMI_arch"/>
    <property type="match status" value="1"/>
</dbReference>
<dbReference type="GO" id="GO:0003861">
    <property type="term" value="F:3-isopropylmalate dehydratase activity"/>
    <property type="evidence" value="ECO:0007669"/>
    <property type="project" value="InterPro"/>
</dbReference>
<evidence type="ECO:0000259" key="7">
    <source>
        <dbReference type="Pfam" id="PF00330"/>
    </source>
</evidence>
<dbReference type="Proteomes" id="UP000307999">
    <property type="component" value="Unassembled WGS sequence"/>
</dbReference>